<keyword evidence="2" id="KW-0812">Transmembrane</keyword>
<feature type="coiled-coil region" evidence="1">
    <location>
        <begin position="155"/>
        <end position="189"/>
    </location>
</feature>
<proteinExistence type="predicted"/>
<evidence type="ECO:0000313" key="4">
    <source>
        <dbReference type="Proteomes" id="UP000051202"/>
    </source>
</evidence>
<dbReference type="EMBL" id="LNDJ01000052">
    <property type="protein sequence ID" value="KRU23038.1"/>
    <property type="molecule type" value="Genomic_DNA"/>
</dbReference>
<keyword evidence="2" id="KW-1133">Transmembrane helix</keyword>
<keyword evidence="1" id="KW-0175">Coiled coil</keyword>
<sequence>MKRSTLSHSLLNIILVFIESALTLLLRLDPELRKAAYPLAKQGTVVALRLYLPHVEVFATFSTKGVLLDAELPVGRSEPDVVINAYSIQVINAITTHDRETTEKLQMRGESVQVQLVKQFIMQLGLGSLIQGLIRKIKGGKGKTKPTDAEMAEKKDHYKERIKEQQTQINTLTIKNRELETTVKELQSKQKTFMIITVVALVVMIGSVIALLMS</sequence>
<dbReference type="Proteomes" id="UP000051202">
    <property type="component" value="Unassembled WGS sequence"/>
</dbReference>
<accession>A0A0T6DSP9</accession>
<organism evidence="3 4">
    <name type="scientific">Psychrobacter piscatorii</name>
    <dbReference type="NCBI Taxonomy" id="554343"/>
    <lineage>
        <taxon>Bacteria</taxon>
        <taxon>Pseudomonadati</taxon>
        <taxon>Pseudomonadota</taxon>
        <taxon>Gammaproteobacteria</taxon>
        <taxon>Moraxellales</taxon>
        <taxon>Moraxellaceae</taxon>
        <taxon>Psychrobacter</taxon>
    </lineage>
</organism>
<name>A0A0T6DSP9_9GAMM</name>
<feature type="transmembrane region" description="Helical" evidence="2">
    <location>
        <begin position="6"/>
        <end position="26"/>
    </location>
</feature>
<gene>
    <name evidence="3" type="ORF">AS194_00980</name>
</gene>
<evidence type="ECO:0000256" key="2">
    <source>
        <dbReference type="SAM" id="Phobius"/>
    </source>
</evidence>
<comment type="caution">
    <text evidence="3">The sequence shown here is derived from an EMBL/GenBank/DDBJ whole genome shotgun (WGS) entry which is preliminary data.</text>
</comment>
<evidence type="ECO:0000313" key="3">
    <source>
        <dbReference type="EMBL" id="KRU23038.1"/>
    </source>
</evidence>
<keyword evidence="2" id="KW-0472">Membrane</keyword>
<evidence type="ECO:0000256" key="1">
    <source>
        <dbReference type="SAM" id="Coils"/>
    </source>
</evidence>
<reference evidence="3 4" key="1">
    <citation type="submission" date="2015-11" db="EMBL/GenBank/DDBJ databases">
        <title>Permanent draft genome of Psychrobacter piscatorii LQ58.</title>
        <authorList>
            <person name="Zhou M."/>
            <person name="Dong B."/>
            <person name="Liu Q."/>
        </authorList>
    </citation>
    <scope>NUCLEOTIDE SEQUENCE [LARGE SCALE GENOMIC DNA]</scope>
    <source>
        <strain evidence="3 4">LQ58</strain>
    </source>
</reference>
<keyword evidence="4" id="KW-1185">Reference proteome</keyword>
<feature type="transmembrane region" description="Helical" evidence="2">
    <location>
        <begin position="193"/>
        <end position="213"/>
    </location>
</feature>
<dbReference type="RefSeq" id="WP_058024180.1">
    <property type="nucleotide sequence ID" value="NZ_LNDJ01000052.1"/>
</dbReference>
<dbReference type="AlphaFoldDB" id="A0A0T6DSP9"/>
<protein>
    <submittedName>
        <fullName evidence="3">Uncharacterized protein</fullName>
    </submittedName>
</protein>